<proteinExistence type="predicted"/>
<dbReference type="InterPro" id="IPR039646">
    <property type="entry name" value="ZNHIT2"/>
</dbReference>
<gene>
    <name evidence="1" type="ORF">CEPIT_LOCUS44250</name>
</gene>
<name>A0AAV0GKX3_9ASTE</name>
<reference evidence="1" key="1">
    <citation type="submission" date="2022-07" db="EMBL/GenBank/DDBJ databases">
        <authorList>
            <person name="Macas J."/>
            <person name="Novak P."/>
            <person name="Neumann P."/>
        </authorList>
    </citation>
    <scope>NUCLEOTIDE SEQUENCE</scope>
</reference>
<keyword evidence="2" id="KW-1185">Reference proteome</keyword>
<dbReference type="PANTHER" id="PTHR15555:SF0">
    <property type="entry name" value="ZINC FINGER HIT DOMAIN-CONTAINING PROTEIN 2"/>
    <property type="match status" value="1"/>
</dbReference>
<evidence type="ECO:0000313" key="2">
    <source>
        <dbReference type="Proteomes" id="UP001152523"/>
    </source>
</evidence>
<comment type="caution">
    <text evidence="1">The sequence shown here is derived from an EMBL/GenBank/DDBJ whole genome shotgun (WGS) entry which is preliminary data.</text>
</comment>
<dbReference type="AlphaFoldDB" id="A0AAV0GKX3"/>
<accession>A0AAV0GKX3</accession>
<dbReference type="EMBL" id="CAMAPF010001150">
    <property type="protein sequence ID" value="CAH9148113.1"/>
    <property type="molecule type" value="Genomic_DNA"/>
</dbReference>
<organism evidence="1 2">
    <name type="scientific">Cuscuta epithymum</name>
    <dbReference type="NCBI Taxonomy" id="186058"/>
    <lineage>
        <taxon>Eukaryota</taxon>
        <taxon>Viridiplantae</taxon>
        <taxon>Streptophyta</taxon>
        <taxon>Embryophyta</taxon>
        <taxon>Tracheophyta</taxon>
        <taxon>Spermatophyta</taxon>
        <taxon>Magnoliopsida</taxon>
        <taxon>eudicotyledons</taxon>
        <taxon>Gunneridae</taxon>
        <taxon>Pentapetalae</taxon>
        <taxon>asterids</taxon>
        <taxon>lamiids</taxon>
        <taxon>Solanales</taxon>
        <taxon>Convolvulaceae</taxon>
        <taxon>Cuscuteae</taxon>
        <taxon>Cuscuta</taxon>
        <taxon>Cuscuta subgen. Cuscuta</taxon>
    </lineage>
</organism>
<dbReference type="PANTHER" id="PTHR15555">
    <property type="entry name" value="ZINC FINGER HIT DOMAIN CONTAINING PROTEIN 2 PROTEIN FON -RELATED"/>
    <property type="match status" value="1"/>
</dbReference>
<protein>
    <submittedName>
        <fullName evidence="1">Uncharacterized protein</fullName>
    </submittedName>
</protein>
<sequence>MASGELSKLIKPWEAARNCTGGSFTLSGANMLSSSQTHGWPTIRIQTNGRCDIGLLNLGGSALVCLLCDLQRLIRSAEEELSSGIIKQPKSERLEIKKKLRYAARKVHFIMCWVHEQPKEGWCSLAAVVKVKMSQTMEYIGTGACFREGKT</sequence>
<dbReference type="Proteomes" id="UP001152523">
    <property type="component" value="Unassembled WGS sequence"/>
</dbReference>
<evidence type="ECO:0000313" key="1">
    <source>
        <dbReference type="EMBL" id="CAH9148113.1"/>
    </source>
</evidence>